<gene>
    <name evidence="2" type="ORF">B0H17DRAFT_1050795</name>
</gene>
<evidence type="ECO:0000256" key="1">
    <source>
        <dbReference type="SAM" id="MobiDB-lite"/>
    </source>
</evidence>
<comment type="caution">
    <text evidence="2">The sequence shown here is derived from an EMBL/GenBank/DDBJ whole genome shotgun (WGS) entry which is preliminary data.</text>
</comment>
<sequence>MSNVAPLTTHRLLHEDRTRLIRSTRKIGDIVGETPYFVDPSSFPLSPKHSSSKRHKRSKDRHALDAPASPTLPAAPVARPVLYLCVPESAPPERALATPSPTLTVALNIRHAVMKDDTARRRKMAKLVRTLGANVPKELVFPPPSANEVRRLKRLTARTTMSDRTQRPESVGAVQPPRRRSGVPDAPRRHSKVDSISHGWVWVGSREEIPSDVLARAQPDSGLPSDWMSVSKPVESPTVTTIRAMHRKEEGWSGEWAGAVHNMNDVVTRLRGLKVK</sequence>
<protein>
    <submittedName>
        <fullName evidence="2">Uncharacterized protein</fullName>
    </submittedName>
</protein>
<evidence type="ECO:0000313" key="2">
    <source>
        <dbReference type="EMBL" id="KAJ7698335.1"/>
    </source>
</evidence>
<dbReference type="Proteomes" id="UP001221757">
    <property type="component" value="Unassembled WGS sequence"/>
</dbReference>
<keyword evidence="3" id="KW-1185">Reference proteome</keyword>
<feature type="region of interest" description="Disordered" evidence="1">
    <location>
        <begin position="159"/>
        <end position="191"/>
    </location>
</feature>
<feature type="region of interest" description="Disordered" evidence="1">
    <location>
        <begin position="41"/>
        <end position="72"/>
    </location>
</feature>
<dbReference type="EMBL" id="JARKIE010000026">
    <property type="protein sequence ID" value="KAJ7698335.1"/>
    <property type="molecule type" value="Genomic_DNA"/>
</dbReference>
<accession>A0AAD7DT03</accession>
<dbReference type="AlphaFoldDB" id="A0AAD7DT03"/>
<name>A0AAD7DT03_MYCRO</name>
<reference evidence="2" key="1">
    <citation type="submission" date="2023-03" db="EMBL/GenBank/DDBJ databases">
        <title>Massive genome expansion in bonnet fungi (Mycena s.s.) driven by repeated elements and novel gene families across ecological guilds.</title>
        <authorList>
            <consortium name="Lawrence Berkeley National Laboratory"/>
            <person name="Harder C.B."/>
            <person name="Miyauchi S."/>
            <person name="Viragh M."/>
            <person name="Kuo A."/>
            <person name="Thoen E."/>
            <person name="Andreopoulos B."/>
            <person name="Lu D."/>
            <person name="Skrede I."/>
            <person name="Drula E."/>
            <person name="Henrissat B."/>
            <person name="Morin E."/>
            <person name="Kohler A."/>
            <person name="Barry K."/>
            <person name="LaButti K."/>
            <person name="Morin E."/>
            <person name="Salamov A."/>
            <person name="Lipzen A."/>
            <person name="Mereny Z."/>
            <person name="Hegedus B."/>
            <person name="Baldrian P."/>
            <person name="Stursova M."/>
            <person name="Weitz H."/>
            <person name="Taylor A."/>
            <person name="Grigoriev I.V."/>
            <person name="Nagy L.G."/>
            <person name="Martin F."/>
            <person name="Kauserud H."/>
        </authorList>
    </citation>
    <scope>NUCLEOTIDE SEQUENCE</scope>
    <source>
        <strain evidence="2">CBHHK067</strain>
    </source>
</reference>
<evidence type="ECO:0000313" key="3">
    <source>
        <dbReference type="Proteomes" id="UP001221757"/>
    </source>
</evidence>
<organism evidence="2 3">
    <name type="scientific">Mycena rosella</name>
    <name type="common">Pink bonnet</name>
    <name type="synonym">Agaricus rosellus</name>
    <dbReference type="NCBI Taxonomy" id="1033263"/>
    <lineage>
        <taxon>Eukaryota</taxon>
        <taxon>Fungi</taxon>
        <taxon>Dikarya</taxon>
        <taxon>Basidiomycota</taxon>
        <taxon>Agaricomycotina</taxon>
        <taxon>Agaricomycetes</taxon>
        <taxon>Agaricomycetidae</taxon>
        <taxon>Agaricales</taxon>
        <taxon>Marasmiineae</taxon>
        <taxon>Mycenaceae</taxon>
        <taxon>Mycena</taxon>
    </lineage>
</organism>
<proteinExistence type="predicted"/>
<feature type="compositionally biased region" description="Basic residues" evidence="1">
    <location>
        <begin position="50"/>
        <end position="60"/>
    </location>
</feature>